<dbReference type="PANTHER" id="PTHR16500:SF3">
    <property type="entry name" value="BRCA2-INTERACTING TRANSCRIPTIONAL REPRESSOR EMSY"/>
    <property type="match status" value="1"/>
</dbReference>
<evidence type="ECO:0000313" key="5">
    <source>
        <dbReference type="EnsemblMetazoa" id="XP_026296971"/>
    </source>
</evidence>
<accession>A0A8B8GYY8</accession>
<accession>A0A7M7L3C1</accession>
<organism evidence="5">
    <name type="scientific">Apis mellifera</name>
    <name type="common">Honeybee</name>
    <dbReference type="NCBI Taxonomy" id="7460"/>
    <lineage>
        <taxon>Eukaryota</taxon>
        <taxon>Metazoa</taxon>
        <taxon>Ecdysozoa</taxon>
        <taxon>Arthropoda</taxon>
        <taxon>Hexapoda</taxon>
        <taxon>Insecta</taxon>
        <taxon>Pterygota</taxon>
        <taxon>Neoptera</taxon>
        <taxon>Endopterygota</taxon>
        <taxon>Hymenoptera</taxon>
        <taxon>Apocrita</taxon>
        <taxon>Aculeata</taxon>
        <taxon>Apoidea</taxon>
        <taxon>Anthophila</taxon>
        <taxon>Apidae</taxon>
        <taxon>Apis</taxon>
    </lineage>
</organism>
<evidence type="ECO:0000256" key="3">
    <source>
        <dbReference type="SAM" id="MobiDB-lite"/>
    </source>
</evidence>
<dbReference type="OrthoDB" id="10035579at2759"/>
<proteinExistence type="predicted"/>
<evidence type="ECO:0000313" key="6">
    <source>
        <dbReference type="Proteomes" id="UP000005203"/>
    </source>
</evidence>
<reference evidence="7" key="2">
    <citation type="submission" date="2025-04" db="UniProtKB">
        <authorList>
            <consortium name="RefSeq"/>
        </authorList>
    </citation>
    <scope>IDENTIFICATION</scope>
    <source>
        <strain evidence="7">DH4</strain>
        <tissue evidence="7">Whole body</tissue>
    </source>
</reference>
<feature type="compositionally biased region" description="Polar residues" evidence="3">
    <location>
        <begin position="152"/>
        <end position="161"/>
    </location>
</feature>
<feature type="compositionally biased region" description="Basic and acidic residues" evidence="3">
    <location>
        <begin position="195"/>
        <end position="206"/>
    </location>
</feature>
<evidence type="ECO:0000259" key="4">
    <source>
        <dbReference type="PROSITE" id="PS51138"/>
    </source>
</evidence>
<dbReference type="GO" id="GO:0006355">
    <property type="term" value="P:regulation of DNA-templated transcription"/>
    <property type="evidence" value="ECO:0007669"/>
    <property type="project" value="InterPro"/>
</dbReference>
<dbReference type="RefSeq" id="XP_026296971.1">
    <property type="nucleotide sequence ID" value="XM_026441186.1"/>
</dbReference>
<sequence length="662" mass="72379">MWPMRYENMTRDECRKCLRCLELEAYGNMVSVLRAQGPFTSEKQKLLQELAKVLHISNERHRAEVRRAVNDEKLATIAEQLSGPNTGTDWTIEGRRAIPLLPRLKARSAFTTLANSLSLATVAANKRNLPVHEKTEDAKDIRNESPLKIKVQENSFNNHEIASNKDKLSDENVLTEVTESDRNKEINNQSNTSDGSEKYIVSEKRKPSSPLSPTLPNKVLVVSSSSIGAINHGTTDKGSFENTIHLSRMPTNSLQHQNVTIIPLNINCGESDSESKELAVQDSESNHSVISSSNFMNTVIPIGTTNITKAKGRIITTQNKLNTKIGPAILVSGNVSCTSGNNFQSDIQDTSIQDNLSPKTSSISHNLQKASCSENSNSISSNTKRIVPVIHSNVKSPITKTITSSNSHRLMTVCPVTTVSNGPGPPQAKQITTLTCKKLPTTLNNQTTAKMGVTLNSNKTVNISHHPDTKLGSKTNVIVIQKGQTKGVTLSQAGKEVLGKVIMGGKSLCVTSQHNTSINVVPRHVTLNNGDQGLTVLSTTNSSHTESITSNIKSGNTIMFNLRQDVLEKNKALSHLLESSNVLTSESKTVIQNTNALLSKEPSNSDLHVQDKELIVKTDAVITTVKDETHSTQRNFAHMIYIYTLNRKVSDSDICSRFISLT</sequence>
<dbReference type="AlphaFoldDB" id="A0A7M7L3C1"/>
<dbReference type="EnsemblMetazoa" id="XM_026441186">
    <property type="protein sequence ID" value="XP_026296971"/>
    <property type="gene ID" value="LOC551150"/>
</dbReference>
<keyword evidence="2" id="KW-0539">Nucleus</keyword>
<dbReference type="InterPro" id="IPR005491">
    <property type="entry name" value="ENT_dom"/>
</dbReference>
<name>A0A7M7L3C1_APIME</name>
<comment type="subcellular location">
    <subcellularLocation>
        <location evidence="1">Nucleus</location>
    </subcellularLocation>
</comment>
<evidence type="ECO:0000313" key="7">
    <source>
        <dbReference type="RefSeq" id="XP_026296971.1"/>
    </source>
</evidence>
<dbReference type="SUPFAM" id="SSF158639">
    <property type="entry name" value="ENT-like"/>
    <property type="match status" value="1"/>
</dbReference>
<dbReference type="SMART" id="SM01191">
    <property type="entry name" value="ENT"/>
    <property type="match status" value="1"/>
</dbReference>
<evidence type="ECO:0000256" key="2">
    <source>
        <dbReference type="ARBA" id="ARBA00023242"/>
    </source>
</evidence>
<dbReference type="Gene3D" id="1.10.1240.40">
    <property type="entry name" value="ENT domain"/>
    <property type="match status" value="1"/>
</dbReference>
<gene>
    <name evidence="5" type="primary">551150</name>
    <name evidence="7" type="synonym">LOC551150</name>
</gene>
<keyword evidence="6" id="KW-1185">Reference proteome</keyword>
<dbReference type="GO" id="GO:0005654">
    <property type="term" value="C:nucleoplasm"/>
    <property type="evidence" value="ECO:0007669"/>
    <property type="project" value="TreeGrafter"/>
</dbReference>
<protein>
    <submittedName>
        <fullName evidence="7">BRCA2-interacting transcriptional repressor EMSY isoform X3</fullName>
    </submittedName>
</protein>
<dbReference type="Pfam" id="PF03735">
    <property type="entry name" value="ENT"/>
    <property type="match status" value="1"/>
</dbReference>
<feature type="region of interest" description="Disordered" evidence="3">
    <location>
        <begin position="151"/>
        <end position="215"/>
    </location>
</feature>
<evidence type="ECO:0000256" key="1">
    <source>
        <dbReference type="ARBA" id="ARBA00004123"/>
    </source>
</evidence>
<feature type="domain" description="ENT" evidence="4">
    <location>
        <begin position="14"/>
        <end position="98"/>
    </location>
</feature>
<dbReference type="InterPro" id="IPR033482">
    <property type="entry name" value="EMSY"/>
</dbReference>
<reference evidence="5" key="1">
    <citation type="submission" date="2021-01" db="UniProtKB">
        <authorList>
            <consortium name="EnsemblMetazoa"/>
        </authorList>
    </citation>
    <scope>IDENTIFICATION</scope>
    <source>
        <strain evidence="5">DH4</strain>
    </source>
</reference>
<dbReference type="InterPro" id="IPR036142">
    <property type="entry name" value="ENT_dom-like_sf"/>
</dbReference>
<dbReference type="PANTHER" id="PTHR16500">
    <property type="entry name" value="BRCA2-INTERACTING TRANSCRIPTIONAL REPRESSOR EMSY"/>
    <property type="match status" value="1"/>
</dbReference>
<dbReference type="PROSITE" id="PS51138">
    <property type="entry name" value="ENT"/>
    <property type="match status" value="1"/>
</dbReference>
<dbReference type="Proteomes" id="UP000005203">
    <property type="component" value="Linkage group LG6"/>
</dbReference>